<dbReference type="STRING" id="563192.HMPREF0179_02880"/>
<keyword evidence="6" id="KW-1185">Reference proteome</keyword>
<evidence type="ECO:0000256" key="2">
    <source>
        <dbReference type="SAM" id="MobiDB-lite"/>
    </source>
</evidence>
<evidence type="ECO:0000313" key="5">
    <source>
        <dbReference type="EMBL" id="EFV43357.1"/>
    </source>
</evidence>
<feature type="region of interest" description="Disordered" evidence="2">
    <location>
        <begin position="344"/>
        <end position="372"/>
    </location>
</feature>
<feature type="domain" description="DprA winged helix" evidence="4">
    <location>
        <begin position="365"/>
        <end position="423"/>
    </location>
</feature>
<dbReference type="Gene3D" id="1.10.10.10">
    <property type="entry name" value="Winged helix-like DNA-binding domain superfamily/Winged helix DNA-binding domain"/>
    <property type="match status" value="1"/>
</dbReference>
<comment type="caution">
    <text evidence="5">The sequence shown here is derived from an EMBL/GenBank/DDBJ whole genome shotgun (WGS) entry which is preliminary data.</text>
</comment>
<accession>E5Y9G5</accession>
<name>E5Y9G5_BILW3</name>
<evidence type="ECO:0000256" key="1">
    <source>
        <dbReference type="ARBA" id="ARBA00006525"/>
    </source>
</evidence>
<dbReference type="AlphaFoldDB" id="E5Y9G5"/>
<dbReference type="Proteomes" id="UP000006034">
    <property type="component" value="Unassembled WGS sequence"/>
</dbReference>
<reference evidence="5 6" key="2">
    <citation type="submission" date="2013-04" db="EMBL/GenBank/DDBJ databases">
        <title>The Genome Sequence of Bilophila wadsworthia 3_1_6.</title>
        <authorList>
            <consortium name="The Broad Institute Genomics Platform"/>
            <person name="Earl A."/>
            <person name="Ward D."/>
            <person name="Feldgarden M."/>
            <person name="Gevers D."/>
            <person name="Sibley C."/>
            <person name="Strauss J."/>
            <person name="Allen-Vercoe E."/>
            <person name="Walker B."/>
            <person name="Young S."/>
            <person name="Zeng Q."/>
            <person name="Gargeya S."/>
            <person name="Fitzgerald M."/>
            <person name="Haas B."/>
            <person name="Abouelleil A."/>
            <person name="Allen A.W."/>
            <person name="Alvarado L."/>
            <person name="Arachchi H.M."/>
            <person name="Berlin A.M."/>
            <person name="Chapman S.B."/>
            <person name="Gainer-Dewar J."/>
            <person name="Goldberg J."/>
            <person name="Griggs A."/>
            <person name="Gujja S."/>
            <person name="Hansen M."/>
            <person name="Howarth C."/>
            <person name="Imamovic A."/>
            <person name="Ireland A."/>
            <person name="Larimer J."/>
            <person name="McCowan C."/>
            <person name="Murphy C."/>
            <person name="Pearson M."/>
            <person name="Poon T.W."/>
            <person name="Priest M."/>
            <person name="Roberts A."/>
            <person name="Saif S."/>
            <person name="Shea T."/>
            <person name="Sisk P."/>
            <person name="Sykes S."/>
            <person name="Wortman J."/>
            <person name="Nusbaum C."/>
            <person name="Birren B."/>
        </authorList>
    </citation>
    <scope>NUCLEOTIDE SEQUENCE [LARGE SCALE GENOMIC DNA]</scope>
    <source>
        <strain evidence="5 6">3_1_6</strain>
    </source>
</reference>
<dbReference type="InterPro" id="IPR041614">
    <property type="entry name" value="DprA_WH"/>
</dbReference>
<dbReference type="eggNOG" id="COG0758">
    <property type="taxonomic scope" value="Bacteria"/>
</dbReference>
<evidence type="ECO:0000313" key="6">
    <source>
        <dbReference type="Proteomes" id="UP000006034"/>
    </source>
</evidence>
<proteinExistence type="inferred from homology"/>
<dbReference type="Pfam" id="PF17782">
    <property type="entry name" value="WHD_DprA"/>
    <property type="match status" value="1"/>
</dbReference>
<sequence>MRKTDLFPENDSPGCELREPERPIDAPYAVDIPAVPTALGALDAASRAEFWAALALSHTDGLGARSRKRLLDAFGSAFEAVRRANDWREAGLREDPIREFRSEKWREPARKEWDATRKLTGTVLLWTDSRYPALLKELPDAPIRLYCQGDMSLLGNPCVSIVGTRTCSREGIRAAQAIASGLAASGITVVSGLAIGIDKQAHLAALDLPGGTIAVLGAGSDVCYPKENDGLRRSIIQRGLLISEYAPGTLPDPRHFPIRNRIISGLSLGVVVVEAALRSGSLITARLALEQNRAVYAVPGGIGSKYAEGCQKLIRDGAQPIFSFSDILSDLSAQLKTLLPQPDSAPRPYSLDVPQEPFQSAPAAPPPLRQPDRSTLEGRILTLLAQSPRAIDDVCQSLGCDPGEAGSTLIILEVRGLIRQRPDLRYALT</sequence>
<dbReference type="InterPro" id="IPR057666">
    <property type="entry name" value="DrpA_SLOG"/>
</dbReference>
<dbReference type="Gene3D" id="3.40.50.450">
    <property type="match status" value="1"/>
</dbReference>
<organism evidence="5 6">
    <name type="scientific">Bilophila wadsworthia (strain 3_1_6)</name>
    <dbReference type="NCBI Taxonomy" id="563192"/>
    <lineage>
        <taxon>Bacteria</taxon>
        <taxon>Pseudomonadati</taxon>
        <taxon>Thermodesulfobacteriota</taxon>
        <taxon>Desulfovibrionia</taxon>
        <taxon>Desulfovibrionales</taxon>
        <taxon>Desulfovibrionaceae</taxon>
        <taxon>Bilophila</taxon>
    </lineage>
</organism>
<reference evidence="5 6" key="1">
    <citation type="submission" date="2010-10" db="EMBL/GenBank/DDBJ databases">
        <authorList>
            <consortium name="The Broad Institute Genome Sequencing Platform"/>
            <person name="Ward D."/>
            <person name="Earl A."/>
            <person name="Feldgarden M."/>
            <person name="Young S.K."/>
            <person name="Gargeya S."/>
            <person name="Zeng Q."/>
            <person name="Alvarado L."/>
            <person name="Berlin A."/>
            <person name="Bochicchio J."/>
            <person name="Chapman S.B."/>
            <person name="Chen Z."/>
            <person name="Freedman E."/>
            <person name="Gellesch M."/>
            <person name="Goldberg J."/>
            <person name="Griggs A."/>
            <person name="Gujja S."/>
            <person name="Heilman E."/>
            <person name="Heiman D."/>
            <person name="Howarth C."/>
            <person name="Mehta T."/>
            <person name="Neiman D."/>
            <person name="Pearson M."/>
            <person name="Roberts A."/>
            <person name="Saif S."/>
            <person name="Shea T."/>
            <person name="Shenoy N."/>
            <person name="Sisk P."/>
            <person name="Stolte C."/>
            <person name="Sykes S."/>
            <person name="White J."/>
            <person name="Yandava C."/>
            <person name="Allen-Vercoe E."/>
            <person name="Sibley C."/>
            <person name="Ambrose C.E."/>
            <person name="Strauss J."/>
            <person name="Daigneault M."/>
            <person name="Haas B."/>
            <person name="Nusbaum C."/>
            <person name="Birren B."/>
        </authorList>
    </citation>
    <scope>NUCLEOTIDE SEQUENCE [LARGE SCALE GENOMIC DNA]</scope>
    <source>
        <strain evidence="5 6">3_1_6</strain>
    </source>
</reference>
<dbReference type="EMBL" id="ADCP02000001">
    <property type="protein sequence ID" value="EFV43357.1"/>
    <property type="molecule type" value="Genomic_DNA"/>
</dbReference>
<feature type="region of interest" description="Disordered" evidence="2">
    <location>
        <begin position="1"/>
        <end position="22"/>
    </location>
</feature>
<dbReference type="OrthoDB" id="9785707at2"/>
<evidence type="ECO:0000259" key="3">
    <source>
        <dbReference type="Pfam" id="PF02481"/>
    </source>
</evidence>
<comment type="similarity">
    <text evidence="1">Belongs to the DprA/Smf family.</text>
</comment>
<evidence type="ECO:0000259" key="4">
    <source>
        <dbReference type="Pfam" id="PF17782"/>
    </source>
</evidence>
<dbReference type="RefSeq" id="WP_005029055.1">
    <property type="nucleotide sequence ID" value="NZ_KE150238.1"/>
</dbReference>
<gene>
    <name evidence="5" type="ORF">HMPREF0179_02880</name>
</gene>
<dbReference type="GO" id="GO:0009294">
    <property type="term" value="P:DNA-mediated transformation"/>
    <property type="evidence" value="ECO:0007669"/>
    <property type="project" value="InterPro"/>
</dbReference>
<dbReference type="HOGENOM" id="CLU_029601_2_3_7"/>
<dbReference type="NCBIfam" id="TIGR00732">
    <property type="entry name" value="dprA"/>
    <property type="match status" value="1"/>
</dbReference>
<dbReference type="Pfam" id="PF02481">
    <property type="entry name" value="DNA_processg_A"/>
    <property type="match status" value="1"/>
</dbReference>
<dbReference type="SUPFAM" id="SSF102405">
    <property type="entry name" value="MCP/YpsA-like"/>
    <property type="match status" value="1"/>
</dbReference>
<dbReference type="InterPro" id="IPR036388">
    <property type="entry name" value="WH-like_DNA-bd_sf"/>
</dbReference>
<dbReference type="PANTHER" id="PTHR43022:SF1">
    <property type="entry name" value="PROTEIN SMF"/>
    <property type="match status" value="1"/>
</dbReference>
<feature type="domain" description="Smf/DprA SLOG" evidence="3">
    <location>
        <begin position="123"/>
        <end position="331"/>
    </location>
</feature>
<dbReference type="InterPro" id="IPR003488">
    <property type="entry name" value="DprA"/>
</dbReference>
<dbReference type="GeneID" id="78084732"/>
<protein>
    <submittedName>
        <fullName evidence="5">DNA protecting protein DprA</fullName>
    </submittedName>
</protein>
<dbReference type="PANTHER" id="PTHR43022">
    <property type="entry name" value="PROTEIN SMF"/>
    <property type="match status" value="1"/>
</dbReference>